<gene>
    <name evidence="1" type="ORF">D8674_007800</name>
</gene>
<proteinExistence type="predicted"/>
<dbReference type="AlphaFoldDB" id="A0A5N5HVN5"/>
<protein>
    <submittedName>
        <fullName evidence="1">Transcription factor bHLH149-like</fullName>
    </submittedName>
</protein>
<accession>A0A5N5HVN5</accession>
<evidence type="ECO:0000313" key="2">
    <source>
        <dbReference type="Proteomes" id="UP000327157"/>
    </source>
</evidence>
<dbReference type="InterPro" id="IPR036397">
    <property type="entry name" value="RNaseH_sf"/>
</dbReference>
<dbReference type="OrthoDB" id="446462at2759"/>
<keyword evidence="2" id="KW-1185">Reference proteome</keyword>
<dbReference type="GO" id="GO:0003676">
    <property type="term" value="F:nucleic acid binding"/>
    <property type="evidence" value="ECO:0007669"/>
    <property type="project" value="InterPro"/>
</dbReference>
<evidence type="ECO:0000313" key="1">
    <source>
        <dbReference type="EMBL" id="KAB2630281.1"/>
    </source>
</evidence>
<organism evidence="1 2">
    <name type="scientific">Pyrus ussuriensis x Pyrus communis</name>
    <dbReference type="NCBI Taxonomy" id="2448454"/>
    <lineage>
        <taxon>Eukaryota</taxon>
        <taxon>Viridiplantae</taxon>
        <taxon>Streptophyta</taxon>
        <taxon>Embryophyta</taxon>
        <taxon>Tracheophyta</taxon>
        <taxon>Spermatophyta</taxon>
        <taxon>Magnoliopsida</taxon>
        <taxon>eudicotyledons</taxon>
        <taxon>Gunneridae</taxon>
        <taxon>Pentapetalae</taxon>
        <taxon>rosids</taxon>
        <taxon>fabids</taxon>
        <taxon>Rosales</taxon>
        <taxon>Rosaceae</taxon>
        <taxon>Amygdaloideae</taxon>
        <taxon>Maleae</taxon>
        <taxon>Pyrus</taxon>
    </lineage>
</organism>
<reference evidence="2" key="2">
    <citation type="submission" date="2019-10" db="EMBL/GenBank/DDBJ databases">
        <title>A de novo genome assembly of a pear dwarfing rootstock.</title>
        <authorList>
            <person name="Wang F."/>
            <person name="Wang J."/>
            <person name="Li S."/>
            <person name="Zhang Y."/>
            <person name="Fang M."/>
            <person name="Ma L."/>
            <person name="Zhao Y."/>
            <person name="Jiang S."/>
        </authorList>
    </citation>
    <scope>NUCLEOTIDE SEQUENCE [LARGE SCALE GENOMIC DNA]</scope>
</reference>
<dbReference type="EMBL" id="SMOL01000143">
    <property type="protein sequence ID" value="KAB2630281.1"/>
    <property type="molecule type" value="Genomic_DNA"/>
</dbReference>
<dbReference type="Gene3D" id="3.30.420.10">
    <property type="entry name" value="Ribonuclease H-like superfamily/Ribonuclease H"/>
    <property type="match status" value="1"/>
</dbReference>
<reference evidence="1 2" key="3">
    <citation type="submission" date="2019-11" db="EMBL/GenBank/DDBJ databases">
        <title>A de novo genome assembly of a pear dwarfing rootstock.</title>
        <authorList>
            <person name="Wang F."/>
            <person name="Wang J."/>
            <person name="Li S."/>
            <person name="Zhang Y."/>
            <person name="Fang M."/>
            <person name="Ma L."/>
            <person name="Zhao Y."/>
            <person name="Jiang S."/>
        </authorList>
    </citation>
    <scope>NUCLEOTIDE SEQUENCE [LARGE SCALE GENOMIC DNA]</scope>
    <source>
        <strain evidence="1">S2</strain>
        <tissue evidence="1">Leaf</tissue>
    </source>
</reference>
<reference evidence="1 2" key="1">
    <citation type="submission" date="2019-09" db="EMBL/GenBank/DDBJ databases">
        <authorList>
            <person name="Ou C."/>
        </authorList>
    </citation>
    <scope>NUCLEOTIDE SEQUENCE [LARGE SCALE GENOMIC DNA]</scope>
    <source>
        <strain evidence="1">S2</strain>
        <tissue evidence="1">Leaf</tissue>
    </source>
</reference>
<sequence>MRPYEVDVHGVKVTVSVVPGNARLVDEKILWLKSQQQRNRVMGTELKFSMSIAKMFLVCTDSRCLIIPRLDDTSALTCMIQNTAVELGYLAAMVLKKPSLEKKGLYELADEIGVDVKPLTGAFPDLNSEVFSKEEIKNAVHDVYGSYLVGNKILACFNFWVIIQNGP</sequence>
<comment type="caution">
    <text evidence="1">The sequence shown here is derived from an EMBL/GenBank/DDBJ whole genome shotgun (WGS) entry which is preliminary data.</text>
</comment>
<dbReference type="Proteomes" id="UP000327157">
    <property type="component" value="Chromosome 12"/>
</dbReference>
<name>A0A5N5HVN5_9ROSA</name>